<organism evidence="3 4">
    <name type="scientific">Parastrongyloides trichosuri</name>
    <name type="common">Possum-specific nematode worm</name>
    <dbReference type="NCBI Taxonomy" id="131310"/>
    <lineage>
        <taxon>Eukaryota</taxon>
        <taxon>Metazoa</taxon>
        <taxon>Ecdysozoa</taxon>
        <taxon>Nematoda</taxon>
        <taxon>Chromadorea</taxon>
        <taxon>Rhabditida</taxon>
        <taxon>Tylenchina</taxon>
        <taxon>Panagrolaimomorpha</taxon>
        <taxon>Strongyloidoidea</taxon>
        <taxon>Strongyloididae</taxon>
        <taxon>Parastrongyloides</taxon>
    </lineage>
</organism>
<dbReference type="InterPro" id="IPR035766">
    <property type="entry name" value="SPRYD7"/>
</dbReference>
<dbReference type="InterPro" id="IPR043136">
    <property type="entry name" value="B30.2/SPRY_sf"/>
</dbReference>
<protein>
    <recommendedName>
        <fullName evidence="1">SPRY domain-containing protein 7</fullName>
    </recommendedName>
</protein>
<dbReference type="WBParaSite" id="PTRK_0001122400.1">
    <property type="protein sequence ID" value="PTRK_0001122400.1"/>
    <property type="gene ID" value="PTRK_0001122400"/>
</dbReference>
<dbReference type="SMART" id="SM00449">
    <property type="entry name" value="SPRY"/>
    <property type="match status" value="1"/>
</dbReference>
<dbReference type="CDD" id="cd12880">
    <property type="entry name" value="SPRYD7"/>
    <property type="match status" value="1"/>
</dbReference>
<evidence type="ECO:0000313" key="3">
    <source>
        <dbReference type="Proteomes" id="UP000038045"/>
    </source>
</evidence>
<keyword evidence="3" id="KW-1185">Reference proteome</keyword>
<dbReference type="Proteomes" id="UP000038045">
    <property type="component" value="Unplaced"/>
</dbReference>
<dbReference type="AlphaFoldDB" id="A0A0N4ZRU1"/>
<dbReference type="STRING" id="131310.A0A0N4ZRU1"/>
<dbReference type="PROSITE" id="PS50188">
    <property type="entry name" value="B302_SPRY"/>
    <property type="match status" value="1"/>
</dbReference>
<dbReference type="Gene3D" id="2.60.120.920">
    <property type="match status" value="1"/>
</dbReference>
<dbReference type="InterPro" id="IPR013320">
    <property type="entry name" value="ConA-like_dom_sf"/>
</dbReference>
<name>A0A0N4ZRU1_PARTI</name>
<reference evidence="4" key="1">
    <citation type="submission" date="2017-02" db="UniProtKB">
        <authorList>
            <consortium name="WormBaseParasite"/>
        </authorList>
    </citation>
    <scope>IDENTIFICATION</scope>
</reference>
<dbReference type="PANTHER" id="PTHR20951">
    <property type="entry name" value="C13ORF1 PROTEIN-RELATED"/>
    <property type="match status" value="1"/>
</dbReference>
<dbReference type="InterPro" id="IPR003877">
    <property type="entry name" value="SPRY_dom"/>
</dbReference>
<sequence length="198" mass="21886">MFNCFTRGVLDCFQGPSVTITSSYSQLIENKSFVKLDSKNMGSEVVLLKNGTRVCGNGGVIATVPIEQNKAYFEVKIQQSGVWGIGLANKSANLNEIPLTDNCWFLKNDGSLWSNGKLVSKENILLEEGDTIGVTFDHVDLKFYRNSNLITDTITSVRGQVFPLLFVDSGAILDVRFKSFQISPPSGYEEIMVEQTLL</sequence>
<proteinExistence type="predicted"/>
<evidence type="ECO:0000256" key="1">
    <source>
        <dbReference type="ARBA" id="ARBA00021772"/>
    </source>
</evidence>
<dbReference type="Pfam" id="PF00622">
    <property type="entry name" value="SPRY"/>
    <property type="match status" value="1"/>
</dbReference>
<evidence type="ECO:0000313" key="4">
    <source>
        <dbReference type="WBParaSite" id="PTRK_0001122400.1"/>
    </source>
</evidence>
<dbReference type="InterPro" id="IPR001870">
    <property type="entry name" value="B30.2/SPRY"/>
</dbReference>
<dbReference type="PANTHER" id="PTHR20951:SF2">
    <property type="entry name" value="SPRY DOMAIN-CONTAINING PROTEIN 7"/>
    <property type="match status" value="1"/>
</dbReference>
<dbReference type="SUPFAM" id="SSF49899">
    <property type="entry name" value="Concanavalin A-like lectins/glucanases"/>
    <property type="match status" value="1"/>
</dbReference>
<accession>A0A0N4ZRU1</accession>
<evidence type="ECO:0000259" key="2">
    <source>
        <dbReference type="PROSITE" id="PS50188"/>
    </source>
</evidence>
<feature type="domain" description="B30.2/SPRY" evidence="2">
    <location>
        <begin position="1"/>
        <end position="182"/>
    </location>
</feature>